<evidence type="ECO:0000313" key="3">
    <source>
        <dbReference type="Proteomes" id="UP000050525"/>
    </source>
</evidence>
<name>A0A151MGZ0_ALLMI</name>
<keyword evidence="3" id="KW-1185">Reference proteome</keyword>
<protein>
    <submittedName>
        <fullName evidence="2">Uncharacterized protein</fullName>
    </submittedName>
</protein>
<accession>A0A151MGZ0</accession>
<dbReference type="AlphaFoldDB" id="A0A151MGZ0"/>
<evidence type="ECO:0000313" key="2">
    <source>
        <dbReference type="EMBL" id="KYO23778.1"/>
    </source>
</evidence>
<dbReference type="Proteomes" id="UP000050525">
    <property type="component" value="Unassembled WGS sequence"/>
</dbReference>
<reference evidence="2 3" key="1">
    <citation type="journal article" date="2012" name="Genome Biol.">
        <title>Sequencing three crocodilian genomes to illuminate the evolution of archosaurs and amniotes.</title>
        <authorList>
            <person name="St John J.A."/>
            <person name="Braun E.L."/>
            <person name="Isberg S.R."/>
            <person name="Miles L.G."/>
            <person name="Chong A.Y."/>
            <person name="Gongora J."/>
            <person name="Dalzell P."/>
            <person name="Moran C."/>
            <person name="Bed'hom B."/>
            <person name="Abzhanov A."/>
            <person name="Burgess S.C."/>
            <person name="Cooksey A.M."/>
            <person name="Castoe T.A."/>
            <person name="Crawford N.G."/>
            <person name="Densmore L.D."/>
            <person name="Drew J.C."/>
            <person name="Edwards S.V."/>
            <person name="Faircloth B.C."/>
            <person name="Fujita M.K."/>
            <person name="Greenwold M.J."/>
            <person name="Hoffmann F.G."/>
            <person name="Howard J.M."/>
            <person name="Iguchi T."/>
            <person name="Janes D.E."/>
            <person name="Khan S.Y."/>
            <person name="Kohno S."/>
            <person name="de Koning A.J."/>
            <person name="Lance S.L."/>
            <person name="McCarthy F.M."/>
            <person name="McCormack J.E."/>
            <person name="Merchant M.E."/>
            <person name="Peterson D.G."/>
            <person name="Pollock D.D."/>
            <person name="Pourmand N."/>
            <person name="Raney B.J."/>
            <person name="Roessler K.A."/>
            <person name="Sanford J.R."/>
            <person name="Sawyer R.H."/>
            <person name="Schmidt C.J."/>
            <person name="Triplett E.W."/>
            <person name="Tuberville T.D."/>
            <person name="Venegas-Anaya M."/>
            <person name="Howard J.T."/>
            <person name="Jarvis E.D."/>
            <person name="Guillette L.J.Jr."/>
            <person name="Glenn T.C."/>
            <person name="Green R.E."/>
            <person name="Ray D.A."/>
        </authorList>
    </citation>
    <scope>NUCLEOTIDE SEQUENCE [LARGE SCALE GENOMIC DNA]</scope>
    <source>
        <strain evidence="2">KSC_2009_1</strain>
    </source>
</reference>
<feature type="compositionally biased region" description="Basic and acidic residues" evidence="1">
    <location>
        <begin position="92"/>
        <end position="101"/>
    </location>
</feature>
<evidence type="ECO:0000256" key="1">
    <source>
        <dbReference type="SAM" id="MobiDB-lite"/>
    </source>
</evidence>
<sequence>MRQTNFLSLQLGSIFKITSTITTKGGRAGRGGAWGTRLLLKRRRRSLALSETQVHAISCCKRTSQSRDTCILRASSSPRASAGLSCGTRNSLDFRHTSKIK</sequence>
<dbReference type="EMBL" id="AKHW03006178">
    <property type="protein sequence ID" value="KYO23778.1"/>
    <property type="molecule type" value="Genomic_DNA"/>
</dbReference>
<comment type="caution">
    <text evidence="2">The sequence shown here is derived from an EMBL/GenBank/DDBJ whole genome shotgun (WGS) entry which is preliminary data.</text>
</comment>
<feature type="region of interest" description="Disordered" evidence="1">
    <location>
        <begin position="78"/>
        <end position="101"/>
    </location>
</feature>
<organism evidence="2 3">
    <name type="scientific">Alligator mississippiensis</name>
    <name type="common">American alligator</name>
    <dbReference type="NCBI Taxonomy" id="8496"/>
    <lineage>
        <taxon>Eukaryota</taxon>
        <taxon>Metazoa</taxon>
        <taxon>Chordata</taxon>
        <taxon>Craniata</taxon>
        <taxon>Vertebrata</taxon>
        <taxon>Euteleostomi</taxon>
        <taxon>Archelosauria</taxon>
        <taxon>Archosauria</taxon>
        <taxon>Crocodylia</taxon>
        <taxon>Alligatoridae</taxon>
        <taxon>Alligatorinae</taxon>
        <taxon>Alligator</taxon>
    </lineage>
</organism>
<gene>
    <name evidence="2" type="ORF">Y1Q_0002387</name>
</gene>
<proteinExistence type="predicted"/>